<evidence type="ECO:0000313" key="3">
    <source>
        <dbReference type="Proteomes" id="UP001497516"/>
    </source>
</evidence>
<sequence length="149" mass="16846">MKEPRSQPRCRRRRTRLLLWKPPPPPPPSASNSETPWIEWSTSITSCEPPRKSAVNSALTLIAWGSLALDDDDGADTRLVKLPTTFDELPRCDGHPRGAGESSRAVPTRVESGRELYREKEGHRTNQKLFADTDRPVIRLELMSEECND</sequence>
<dbReference type="Proteomes" id="UP001497516">
    <property type="component" value="Chromosome 2"/>
</dbReference>
<feature type="region of interest" description="Disordered" evidence="1">
    <location>
        <begin position="91"/>
        <end position="111"/>
    </location>
</feature>
<feature type="region of interest" description="Disordered" evidence="1">
    <location>
        <begin position="1"/>
        <end position="37"/>
    </location>
</feature>
<evidence type="ECO:0000256" key="1">
    <source>
        <dbReference type="SAM" id="MobiDB-lite"/>
    </source>
</evidence>
<accession>A0AAV2D9Q5</accession>
<proteinExistence type="predicted"/>
<gene>
    <name evidence="2" type="ORF">LTRI10_LOCUS12725</name>
</gene>
<evidence type="ECO:0000313" key="2">
    <source>
        <dbReference type="EMBL" id="CAL1370610.1"/>
    </source>
</evidence>
<dbReference type="EMBL" id="OZ034815">
    <property type="protein sequence ID" value="CAL1370610.1"/>
    <property type="molecule type" value="Genomic_DNA"/>
</dbReference>
<name>A0AAV2D9Q5_9ROSI</name>
<dbReference type="AlphaFoldDB" id="A0AAV2D9Q5"/>
<keyword evidence="3" id="KW-1185">Reference proteome</keyword>
<organism evidence="2 3">
    <name type="scientific">Linum trigynum</name>
    <dbReference type="NCBI Taxonomy" id="586398"/>
    <lineage>
        <taxon>Eukaryota</taxon>
        <taxon>Viridiplantae</taxon>
        <taxon>Streptophyta</taxon>
        <taxon>Embryophyta</taxon>
        <taxon>Tracheophyta</taxon>
        <taxon>Spermatophyta</taxon>
        <taxon>Magnoliopsida</taxon>
        <taxon>eudicotyledons</taxon>
        <taxon>Gunneridae</taxon>
        <taxon>Pentapetalae</taxon>
        <taxon>rosids</taxon>
        <taxon>fabids</taxon>
        <taxon>Malpighiales</taxon>
        <taxon>Linaceae</taxon>
        <taxon>Linum</taxon>
    </lineage>
</organism>
<reference evidence="2 3" key="1">
    <citation type="submission" date="2024-04" db="EMBL/GenBank/DDBJ databases">
        <authorList>
            <person name="Fracassetti M."/>
        </authorList>
    </citation>
    <scope>NUCLEOTIDE SEQUENCE [LARGE SCALE GENOMIC DNA]</scope>
</reference>
<protein>
    <submittedName>
        <fullName evidence="2">Uncharacterized protein</fullName>
    </submittedName>
</protein>